<dbReference type="Pfam" id="PF07872">
    <property type="entry name" value="DUF1659"/>
    <property type="match status" value="1"/>
</dbReference>
<organism evidence="2 3">
    <name type="scientific">Alkalibacterium iburiense</name>
    <dbReference type="NCBI Taxonomy" id="290589"/>
    <lineage>
        <taxon>Bacteria</taxon>
        <taxon>Bacillati</taxon>
        <taxon>Bacillota</taxon>
        <taxon>Bacilli</taxon>
        <taxon>Lactobacillales</taxon>
        <taxon>Carnobacteriaceae</taxon>
        <taxon>Alkalibacterium</taxon>
    </lineage>
</organism>
<feature type="domain" description="DUF1659" evidence="1">
    <location>
        <begin position="3"/>
        <end position="64"/>
    </location>
</feature>
<comment type="caution">
    <text evidence="2">The sequence shown here is derived from an EMBL/GenBank/DDBJ whole genome shotgun (WGS) entry which is preliminary data.</text>
</comment>
<dbReference type="InterPro" id="IPR012454">
    <property type="entry name" value="DUF1659"/>
</dbReference>
<sequence length="67" mass="7853">MQKDWMKNKVDIYLEDALNEKTVRRSYPGLIQNLSEEQVTAFTEAIESVNELPVSHAVVVEEYRYSF</sequence>
<name>A0ABN0WZX0_9LACT</name>
<evidence type="ECO:0000259" key="1">
    <source>
        <dbReference type="Pfam" id="PF07872"/>
    </source>
</evidence>
<gene>
    <name evidence="2" type="ORF">GCM10008932_00200</name>
</gene>
<accession>A0ABN0WZX0</accession>
<dbReference type="Proteomes" id="UP001501166">
    <property type="component" value="Unassembled WGS sequence"/>
</dbReference>
<dbReference type="RefSeq" id="WP_343752738.1">
    <property type="nucleotide sequence ID" value="NZ_BAAACW010000003.1"/>
</dbReference>
<reference evidence="2 3" key="1">
    <citation type="journal article" date="2019" name="Int. J. Syst. Evol. Microbiol.">
        <title>The Global Catalogue of Microorganisms (GCM) 10K type strain sequencing project: providing services to taxonomists for standard genome sequencing and annotation.</title>
        <authorList>
            <consortium name="The Broad Institute Genomics Platform"/>
            <consortium name="The Broad Institute Genome Sequencing Center for Infectious Disease"/>
            <person name="Wu L."/>
            <person name="Ma J."/>
        </authorList>
    </citation>
    <scope>NUCLEOTIDE SEQUENCE [LARGE SCALE GENOMIC DNA]</scope>
    <source>
        <strain evidence="2 3">JCM 12662</strain>
    </source>
</reference>
<evidence type="ECO:0000313" key="3">
    <source>
        <dbReference type="Proteomes" id="UP001501166"/>
    </source>
</evidence>
<dbReference type="EMBL" id="BAAACW010000003">
    <property type="protein sequence ID" value="GAA0350933.1"/>
    <property type="molecule type" value="Genomic_DNA"/>
</dbReference>
<protein>
    <recommendedName>
        <fullName evidence="1">DUF1659 domain-containing protein</fullName>
    </recommendedName>
</protein>
<proteinExistence type="predicted"/>
<evidence type="ECO:0000313" key="2">
    <source>
        <dbReference type="EMBL" id="GAA0350933.1"/>
    </source>
</evidence>
<keyword evidence="3" id="KW-1185">Reference proteome</keyword>